<evidence type="ECO:0000313" key="2">
    <source>
        <dbReference type="EMBL" id="SFN34034.1"/>
    </source>
</evidence>
<dbReference type="STRING" id="455193.SAMN05421805_10424"/>
<dbReference type="Gene3D" id="2.60.40.3670">
    <property type="match status" value="1"/>
</dbReference>
<keyword evidence="4" id="KW-1185">Reference proteome</keyword>
<accession>A0A1I4Y7I6</accession>
<evidence type="ECO:0000313" key="1">
    <source>
        <dbReference type="EMBL" id="RKT82558.1"/>
    </source>
</evidence>
<evidence type="ECO:0000313" key="4">
    <source>
        <dbReference type="Proteomes" id="UP000270697"/>
    </source>
</evidence>
<name>A0A1I4Y7I6_9PSEU</name>
<gene>
    <name evidence="1" type="ORF">ATL45_0809</name>
    <name evidence="2" type="ORF">SAMN05421805_10424</name>
</gene>
<sequence>MQMSERPDLVLRHDPFLPPSEHELRTRLEVRLPEPQPDLRLRIRLRLAKRVRLVRRIDPPAFDDEAVRRTAGHIEVPLGDWSGTREYEIGFELGPGPQEEDLQAALVDLVRGEFARAVGPARAVKVHWTADPGAASLSRVRSDLVDALWSGCEAYESGDLAQAELRWQEARTLARHSGDDDSVQRLNRLVAGRQVRAEDVIEAGRTPGRWP</sequence>
<protein>
    <submittedName>
        <fullName evidence="2">Uncharacterized protein</fullName>
    </submittedName>
</protein>
<dbReference type="EMBL" id="FOUP01000004">
    <property type="protein sequence ID" value="SFN34034.1"/>
    <property type="molecule type" value="Genomic_DNA"/>
</dbReference>
<dbReference type="EMBL" id="RBXX01000002">
    <property type="protein sequence ID" value="RKT82558.1"/>
    <property type="molecule type" value="Genomic_DNA"/>
</dbReference>
<evidence type="ECO:0000313" key="3">
    <source>
        <dbReference type="Proteomes" id="UP000199398"/>
    </source>
</evidence>
<reference evidence="1 4" key="2">
    <citation type="submission" date="2018-10" db="EMBL/GenBank/DDBJ databases">
        <title>Sequencing the genomes of 1000 actinobacteria strains.</title>
        <authorList>
            <person name="Klenk H.-P."/>
        </authorList>
    </citation>
    <scope>NUCLEOTIDE SEQUENCE [LARGE SCALE GENOMIC DNA]</scope>
    <source>
        <strain evidence="1 4">DSM 45119</strain>
    </source>
</reference>
<dbReference type="Proteomes" id="UP000199398">
    <property type="component" value="Unassembled WGS sequence"/>
</dbReference>
<reference evidence="2 3" key="1">
    <citation type="submission" date="2016-10" db="EMBL/GenBank/DDBJ databases">
        <authorList>
            <person name="de Groot N.N."/>
        </authorList>
    </citation>
    <scope>NUCLEOTIDE SEQUENCE [LARGE SCALE GENOMIC DNA]</scope>
    <source>
        <strain evidence="2 3">CPCC 201259</strain>
    </source>
</reference>
<dbReference type="Proteomes" id="UP000270697">
    <property type="component" value="Unassembled WGS sequence"/>
</dbReference>
<proteinExistence type="predicted"/>
<dbReference type="AlphaFoldDB" id="A0A1I4Y7I6"/>
<dbReference type="Gene3D" id="1.20.120.1690">
    <property type="match status" value="1"/>
</dbReference>
<organism evidence="2 3">
    <name type="scientific">Saccharopolyspora antimicrobica</name>
    <dbReference type="NCBI Taxonomy" id="455193"/>
    <lineage>
        <taxon>Bacteria</taxon>
        <taxon>Bacillati</taxon>
        <taxon>Actinomycetota</taxon>
        <taxon>Actinomycetes</taxon>
        <taxon>Pseudonocardiales</taxon>
        <taxon>Pseudonocardiaceae</taxon>
        <taxon>Saccharopolyspora</taxon>
    </lineage>
</organism>